<dbReference type="NCBIfam" id="NF005214">
    <property type="entry name" value="PRK06701.1"/>
    <property type="match status" value="1"/>
</dbReference>
<feature type="compositionally biased region" description="Polar residues" evidence="3">
    <location>
        <begin position="1"/>
        <end position="12"/>
    </location>
</feature>
<dbReference type="Pfam" id="PF13561">
    <property type="entry name" value="adh_short_C2"/>
    <property type="match status" value="1"/>
</dbReference>
<dbReference type="CDD" id="cd05355">
    <property type="entry name" value="SDR_c1"/>
    <property type="match status" value="1"/>
</dbReference>
<feature type="domain" description="Ketoreductase" evidence="4">
    <location>
        <begin position="43"/>
        <end position="228"/>
    </location>
</feature>
<dbReference type="GO" id="GO:0016614">
    <property type="term" value="F:oxidoreductase activity, acting on CH-OH group of donors"/>
    <property type="evidence" value="ECO:0007669"/>
    <property type="project" value="UniProtKB-ARBA"/>
</dbReference>
<comment type="similarity">
    <text evidence="1">Belongs to the short-chain dehydrogenases/reductases (SDR) family.</text>
</comment>
<dbReference type="InterPro" id="IPR036291">
    <property type="entry name" value="NAD(P)-bd_dom_sf"/>
</dbReference>
<feature type="region of interest" description="Disordered" evidence="3">
    <location>
        <begin position="1"/>
        <end position="28"/>
    </location>
</feature>
<proteinExistence type="inferred from homology"/>
<feature type="compositionally biased region" description="Basic and acidic residues" evidence="3">
    <location>
        <begin position="13"/>
        <end position="25"/>
    </location>
</feature>
<dbReference type="PRINTS" id="PR00081">
    <property type="entry name" value="GDHRDH"/>
</dbReference>
<dbReference type="FunFam" id="3.40.50.720:FF:000084">
    <property type="entry name" value="Short-chain dehydrogenase reductase"/>
    <property type="match status" value="1"/>
</dbReference>
<sequence>MSEQRQTLPAQHQDQRPGHESEMQPKPEFVSADYRPAAKLEGKVALVTGGDSGIGRAVAVAFAREKADVLLVYLDENEDAAKTREIIESLGRQCLAFAGDVADAGFCRQVVDTLRQKWGRLDVLVNNAGEQHPQARLEDISEEQWEKTFRTNIFGMFQLTKAALPLMGKGGAIINTTSITAYKGNPQLIDYSSTKGAITSFTRSLSMNLVNRGIRVNAVAPGPIWTPLIPSTFSAEKVAHFGADTPMGRPGQPEELAASYVYLACNDSSYVSGQVLHVNGGTVVNG</sequence>
<dbReference type="RefSeq" id="WP_003109865.1">
    <property type="nucleotide sequence ID" value="NZ_AP014651.1"/>
</dbReference>
<evidence type="ECO:0000313" key="6">
    <source>
        <dbReference type="Proteomes" id="UP000433532"/>
    </source>
</evidence>
<dbReference type="Proteomes" id="UP000433532">
    <property type="component" value="Unassembled WGS sequence"/>
</dbReference>
<dbReference type="Gene3D" id="3.40.50.720">
    <property type="entry name" value="NAD(P)-binding Rossmann-like Domain"/>
    <property type="match status" value="1"/>
</dbReference>
<dbReference type="SMART" id="SM00822">
    <property type="entry name" value="PKS_KR"/>
    <property type="match status" value="1"/>
</dbReference>
<dbReference type="InterPro" id="IPR002347">
    <property type="entry name" value="SDR_fam"/>
</dbReference>
<dbReference type="PANTHER" id="PTHR48107:SF16">
    <property type="entry name" value="NADPH-DEPENDENT ALDEHYDE REDUCTASE 1, CHLOROPLASTIC"/>
    <property type="match status" value="1"/>
</dbReference>
<evidence type="ECO:0000259" key="4">
    <source>
        <dbReference type="SMART" id="SM00822"/>
    </source>
</evidence>
<reference evidence="5 6" key="1">
    <citation type="submission" date="2019-11" db="EMBL/GenBank/DDBJ databases">
        <title>Genomes of ocular Pseudomonas aeruginosa isolates.</title>
        <authorList>
            <person name="Khan M."/>
            <person name="Rice S.A."/>
            <person name="Willcox M.D.P."/>
            <person name="Stapleton F."/>
        </authorList>
    </citation>
    <scope>NUCLEOTIDE SEQUENCE [LARGE SCALE GENOMIC DNA]</scope>
    <source>
        <strain evidence="5 6">PA221</strain>
    </source>
</reference>
<organism evidence="5 6">
    <name type="scientific">Pseudomonas aeruginosa</name>
    <dbReference type="NCBI Taxonomy" id="287"/>
    <lineage>
        <taxon>Bacteria</taxon>
        <taxon>Pseudomonadati</taxon>
        <taxon>Pseudomonadota</taxon>
        <taxon>Gammaproteobacteria</taxon>
        <taxon>Pseudomonadales</taxon>
        <taxon>Pseudomonadaceae</taxon>
        <taxon>Pseudomonas</taxon>
    </lineage>
</organism>
<dbReference type="InterPro" id="IPR057326">
    <property type="entry name" value="KR_dom"/>
</dbReference>
<dbReference type="PRINTS" id="PR00080">
    <property type="entry name" value="SDRFAMILY"/>
</dbReference>
<dbReference type="SUPFAM" id="SSF51735">
    <property type="entry name" value="NAD(P)-binding Rossmann-fold domains"/>
    <property type="match status" value="1"/>
</dbReference>
<evidence type="ECO:0000256" key="3">
    <source>
        <dbReference type="SAM" id="MobiDB-lite"/>
    </source>
</evidence>
<dbReference type="InterPro" id="IPR020904">
    <property type="entry name" value="Sc_DH/Rdtase_CS"/>
</dbReference>
<evidence type="ECO:0000256" key="2">
    <source>
        <dbReference type="ARBA" id="ARBA00023002"/>
    </source>
</evidence>
<dbReference type="PANTHER" id="PTHR48107">
    <property type="entry name" value="NADPH-DEPENDENT ALDEHYDE REDUCTASE-LIKE PROTEIN, CHLOROPLASTIC-RELATED"/>
    <property type="match status" value="1"/>
</dbReference>
<evidence type="ECO:0000313" key="5">
    <source>
        <dbReference type="EMBL" id="MUI37312.1"/>
    </source>
</evidence>
<comment type="caution">
    <text evidence="5">The sequence shown here is derived from an EMBL/GenBank/DDBJ whole genome shotgun (WGS) entry which is preliminary data.</text>
</comment>
<dbReference type="EMBL" id="WOAD01000018">
    <property type="protein sequence ID" value="MUI37312.1"/>
    <property type="molecule type" value="Genomic_DNA"/>
</dbReference>
<dbReference type="AlphaFoldDB" id="A0A0C6FAV0"/>
<accession>A0A0C6FAV0</accession>
<name>A0A0C6FAV0_PSEAI</name>
<protein>
    <submittedName>
        <fullName evidence="5">SDR family oxidoreductase</fullName>
    </submittedName>
</protein>
<keyword evidence="2" id="KW-0560">Oxidoreductase</keyword>
<gene>
    <name evidence="5" type="ORF">GNQ48_20090</name>
</gene>
<evidence type="ECO:0000256" key="1">
    <source>
        <dbReference type="ARBA" id="ARBA00006484"/>
    </source>
</evidence>
<dbReference type="PROSITE" id="PS00061">
    <property type="entry name" value="ADH_SHORT"/>
    <property type="match status" value="1"/>
</dbReference>